<evidence type="ECO:0000313" key="4">
    <source>
        <dbReference type="EMBL" id="RCL85466.1"/>
    </source>
</evidence>
<comment type="caution">
    <text evidence="4">The sequence shown here is derived from an EMBL/GenBank/DDBJ whole genome shotgun (WGS) entry which is preliminary data.</text>
</comment>
<dbReference type="Proteomes" id="UP000252289">
    <property type="component" value="Unassembled WGS sequence"/>
</dbReference>
<reference evidence="4 5" key="1">
    <citation type="journal article" date="2018" name="Microbiome">
        <title>Fine metagenomic profile of the Mediterranean stratified and mixed water columns revealed by assembly and recruitment.</title>
        <authorList>
            <person name="Haro-Moreno J.M."/>
            <person name="Lopez-Perez M."/>
            <person name="De La Torre J.R."/>
            <person name="Picazo A."/>
            <person name="Camacho A."/>
            <person name="Rodriguez-Valera F."/>
        </authorList>
    </citation>
    <scope>NUCLEOTIDE SEQUENCE [LARGE SCALE GENOMIC DNA]</scope>
    <source>
        <strain evidence="4">MED-G50</strain>
    </source>
</reference>
<evidence type="ECO:0000256" key="1">
    <source>
        <dbReference type="SAM" id="Coils"/>
    </source>
</evidence>
<dbReference type="Gene3D" id="3.90.320.10">
    <property type="match status" value="1"/>
</dbReference>
<keyword evidence="1" id="KW-0175">Coiled coil</keyword>
<sequence length="1041" mass="115677">MSSRPHVFNIPSGYSFLEQLATKLLSDPSLSGLFDAKTRLQDYTILLPTRRAVRNLQNLLLQKSGTDALLMPEIRPLGDVNPEEMIFAEAEAGLTGLTGLLPAEVTPHAPSLLPAMSGIERDISLMTLVQAWLETSGRAGGLASTSKLTAELTALLDSLQIEEVDISKLASLVPDEFSHNWQQTLEFLQILTTAWPLHKQEIGRCDPSERRGLLLDRLTTLWNNHPPSGPVLAAGSTGSIPATSRLLQCIAQLEKGAVVLSGLDTQLPPEGWAQLKNEHAHPQSGLFHLCEAMDLQRSDIQTFPGLQMKSSTDIQCARATFVNQALWPTSLTGRWIELLTNDKPSQNLFENMQIYEASDTRSEAGVIALALREALETPEKTAMLITPDRQLARRVTILLRKWGVEINDTAGQPLSRTSVGVFAGLVLQAVATDFSPANLLALLKHPFCRVGQNAKSHRQLVSRLELYALRGFRPTGDSVKGNNSYAHNTNGLDHIMARLKHAESEKKHIQQQSQQNTNDETLIGEVITFADKLRQIFKPLTDVPYEATLNNVGQALLEVMESLSRDDANISILWDSPDQEVSEHLEAFMSVMVEFIKAEDFTAPQSEWSVLLDYWLYQTSIRPRVNAHPRLSIMGLLEARLVDADLVILGSLNEGTWPALPETGAWLSRPMRESLDMVAPERRIGQSAHDFVQAFSAPEVLLTRAEKISGTPQLPSRWLSRLKALHAGLYEDICPWPDAERLSTLWTTVDTPPPPKAEKRPEPKPPADVRPDRLSVTQIATLQIDPYAIYAKHILKLKPLDPLEADVTAAIRGSFIHKVLEKFTLKYPDDLPDNVASAVRETALELADETAEGQAVLLYWWPRFSAVADWIADFEIERRSKITRIFTEITGSMTVDIANKPFTLTAKADRIELTDSGHVNILDYKTGEPPSKTDIEKMRAPQMPLEAAIAIAGGFEGISKNARIKELAHIQVHGGYPAGKIRIEENPDQLAETALSGVKKLLEYYADENTAYIPELHPDRVNFRDYAHLARVQEWMSEEDS</sequence>
<gene>
    <name evidence="4" type="primary">addB</name>
    <name evidence="4" type="ORF">DBW64_01035</name>
</gene>
<feature type="domain" description="PD-(D/E)XK endonuclease-like" evidence="3">
    <location>
        <begin position="773"/>
        <end position="961"/>
    </location>
</feature>
<dbReference type="InterPro" id="IPR038726">
    <property type="entry name" value="PDDEXK_AddAB-type"/>
</dbReference>
<proteinExistence type="predicted"/>
<feature type="coiled-coil region" evidence="1">
    <location>
        <begin position="492"/>
        <end position="519"/>
    </location>
</feature>
<dbReference type="InterPro" id="IPR014153">
    <property type="entry name" value="Ds_break_AddB"/>
</dbReference>
<dbReference type="EMBL" id="QOQK01000002">
    <property type="protein sequence ID" value="RCL85466.1"/>
    <property type="molecule type" value="Genomic_DNA"/>
</dbReference>
<accession>A0A368EL20</accession>
<feature type="compositionally biased region" description="Basic and acidic residues" evidence="2">
    <location>
        <begin position="756"/>
        <end position="772"/>
    </location>
</feature>
<organism evidence="4 5">
    <name type="scientific">PS1 clade bacterium</name>
    <dbReference type="NCBI Taxonomy" id="2175152"/>
    <lineage>
        <taxon>Bacteria</taxon>
        <taxon>Pseudomonadati</taxon>
        <taxon>Pseudomonadota</taxon>
        <taxon>Alphaproteobacteria</taxon>
        <taxon>PS1 clade</taxon>
    </lineage>
</organism>
<evidence type="ECO:0000256" key="2">
    <source>
        <dbReference type="SAM" id="MobiDB-lite"/>
    </source>
</evidence>
<feature type="region of interest" description="Disordered" evidence="2">
    <location>
        <begin position="746"/>
        <end position="772"/>
    </location>
</feature>
<name>A0A368EL20_9PROT</name>
<evidence type="ECO:0000259" key="3">
    <source>
        <dbReference type="Pfam" id="PF12705"/>
    </source>
</evidence>
<dbReference type="SUPFAM" id="SSF52540">
    <property type="entry name" value="P-loop containing nucleoside triphosphate hydrolases"/>
    <property type="match status" value="1"/>
</dbReference>
<evidence type="ECO:0000313" key="5">
    <source>
        <dbReference type="Proteomes" id="UP000252289"/>
    </source>
</evidence>
<protein>
    <submittedName>
        <fullName evidence="4">Double-strand break repair protein AddB</fullName>
    </submittedName>
</protein>
<dbReference type="AlphaFoldDB" id="A0A368EL20"/>
<dbReference type="InterPro" id="IPR027417">
    <property type="entry name" value="P-loop_NTPase"/>
</dbReference>
<dbReference type="NCBIfam" id="TIGR02786">
    <property type="entry name" value="addB_alphas"/>
    <property type="match status" value="1"/>
</dbReference>
<dbReference type="InterPro" id="IPR011604">
    <property type="entry name" value="PDDEXK-like_dom_sf"/>
</dbReference>
<dbReference type="Pfam" id="PF12705">
    <property type="entry name" value="PDDEXK_1"/>
    <property type="match status" value="1"/>
</dbReference>